<evidence type="ECO:0000259" key="1">
    <source>
        <dbReference type="Pfam" id="PF02140"/>
    </source>
</evidence>
<feature type="non-terminal residue" evidence="2">
    <location>
        <position position="113"/>
    </location>
</feature>
<reference evidence="2" key="1">
    <citation type="submission" date="2015-04" db="EMBL/GenBank/DDBJ databases">
        <title>The genome sequence of the plant pathogenic Rhizarian Plasmodiophora brassicae reveals insights in its biotrophic life cycle and the origin of chitin synthesis.</title>
        <authorList>
            <person name="Schwelm A."/>
            <person name="Fogelqvist J."/>
            <person name="Knaust A."/>
            <person name="Julke S."/>
            <person name="Lilja T."/>
            <person name="Dhandapani V."/>
            <person name="Bonilla-Rosso G."/>
            <person name="Karlsson M."/>
            <person name="Shevchenko A."/>
            <person name="Choi S.R."/>
            <person name="Kim H.G."/>
            <person name="Park J.Y."/>
            <person name="Lim Y.P."/>
            <person name="Ludwig-Muller J."/>
            <person name="Dixelius C."/>
        </authorList>
    </citation>
    <scope>NUCLEOTIDE SEQUENCE</scope>
    <source>
        <tissue evidence="2">Potato root galls</tissue>
    </source>
</reference>
<dbReference type="Pfam" id="PF02140">
    <property type="entry name" value="SUEL_Lectin"/>
    <property type="match status" value="1"/>
</dbReference>
<name>A0A0H5QQ52_9EUKA</name>
<dbReference type="InterPro" id="IPR043159">
    <property type="entry name" value="Lectin_gal-bd_sf"/>
</dbReference>
<feature type="domain" description="SUEL-type lectin" evidence="1">
    <location>
        <begin position="1"/>
        <end position="33"/>
    </location>
</feature>
<dbReference type="Gene3D" id="2.60.120.740">
    <property type="match status" value="1"/>
</dbReference>
<evidence type="ECO:0000313" key="2">
    <source>
        <dbReference type="EMBL" id="CRZ03752.1"/>
    </source>
</evidence>
<protein>
    <recommendedName>
        <fullName evidence="1">SUEL-type lectin domain-containing protein</fullName>
    </recommendedName>
</protein>
<dbReference type="EMBL" id="HACM01003310">
    <property type="protein sequence ID" value="CRZ03752.1"/>
    <property type="molecule type" value="Transcribed_RNA"/>
</dbReference>
<dbReference type="AlphaFoldDB" id="A0A0H5QQ52"/>
<dbReference type="GO" id="GO:0030246">
    <property type="term" value="F:carbohydrate binding"/>
    <property type="evidence" value="ECO:0007669"/>
    <property type="project" value="InterPro"/>
</dbReference>
<sequence length="113" mass="12435">CVGKSSCELEATNKLFGDPCKNVYKTLSVRLQCGNSRPRLNQSSTPPTKAGGFSMGFVVDEYHQREISCKNGIFTQVEWAGYGKQTEVGKDTYKVDPKYNCNSAKSLQVVSQA</sequence>
<feature type="non-terminal residue" evidence="2">
    <location>
        <position position="1"/>
    </location>
</feature>
<proteinExistence type="predicted"/>
<accession>A0A0H5QQ52</accession>
<dbReference type="InterPro" id="IPR000922">
    <property type="entry name" value="Lectin_gal-bd_dom"/>
</dbReference>
<organism evidence="2">
    <name type="scientific">Spongospora subterranea</name>
    <dbReference type="NCBI Taxonomy" id="70186"/>
    <lineage>
        <taxon>Eukaryota</taxon>
        <taxon>Sar</taxon>
        <taxon>Rhizaria</taxon>
        <taxon>Endomyxa</taxon>
        <taxon>Phytomyxea</taxon>
        <taxon>Plasmodiophorida</taxon>
        <taxon>Plasmodiophoridae</taxon>
        <taxon>Spongospora</taxon>
    </lineage>
</organism>